<feature type="compositionally biased region" description="Low complexity" evidence="8">
    <location>
        <begin position="187"/>
        <end position="196"/>
    </location>
</feature>
<dbReference type="UniPathway" id="UPA00196"/>
<dbReference type="GO" id="GO:0006506">
    <property type="term" value="P:GPI anchor biosynthetic process"/>
    <property type="evidence" value="ECO:0007669"/>
    <property type="project" value="UniProtKB-UniPathway"/>
</dbReference>
<keyword evidence="11" id="KW-1185">Reference proteome</keyword>
<feature type="region of interest" description="Disordered" evidence="8">
    <location>
        <begin position="1"/>
        <end position="226"/>
    </location>
</feature>
<protein>
    <recommendedName>
        <fullName evidence="12">Phosphatidylinositol N-acetylglucosaminyltransferase</fullName>
    </recommendedName>
</protein>
<feature type="compositionally biased region" description="Basic and acidic residues" evidence="8">
    <location>
        <begin position="130"/>
        <end position="146"/>
    </location>
</feature>
<keyword evidence="5 9" id="KW-0812">Transmembrane</keyword>
<evidence type="ECO:0000256" key="5">
    <source>
        <dbReference type="ARBA" id="ARBA00022692"/>
    </source>
</evidence>
<feature type="compositionally biased region" description="Low complexity" evidence="8">
    <location>
        <begin position="28"/>
        <end position="59"/>
    </location>
</feature>
<evidence type="ECO:0008006" key="12">
    <source>
        <dbReference type="Google" id="ProtNLM"/>
    </source>
</evidence>
<dbReference type="GeneID" id="27417362"/>
<feature type="transmembrane region" description="Helical" evidence="9">
    <location>
        <begin position="337"/>
        <end position="358"/>
    </location>
</feature>
<feature type="transmembrane region" description="Helical" evidence="9">
    <location>
        <begin position="450"/>
        <end position="467"/>
    </location>
</feature>
<keyword evidence="7 9" id="KW-0472">Membrane</keyword>
<dbReference type="AlphaFoldDB" id="V5GS68"/>
<proteinExistence type="inferred from homology"/>
<keyword evidence="4" id="KW-0337">GPI-anchor biosynthesis</keyword>
<feature type="compositionally biased region" description="Acidic residues" evidence="8">
    <location>
        <begin position="147"/>
        <end position="163"/>
    </location>
</feature>
<comment type="pathway">
    <text evidence="2">Glycolipid biosynthesis; glycosylphosphatidylinositol-anchor biosynthesis.</text>
</comment>
<feature type="compositionally biased region" description="Basic and acidic residues" evidence="8">
    <location>
        <begin position="204"/>
        <end position="214"/>
    </location>
</feature>
<dbReference type="GO" id="GO:0000506">
    <property type="term" value="C:glycosylphosphatidylinositol-N-acetylglucosaminyltransferase (GPI-GnT) complex"/>
    <property type="evidence" value="ECO:0007669"/>
    <property type="project" value="TreeGrafter"/>
</dbReference>
<evidence type="ECO:0000256" key="4">
    <source>
        <dbReference type="ARBA" id="ARBA00022502"/>
    </source>
</evidence>
<evidence type="ECO:0000256" key="1">
    <source>
        <dbReference type="ARBA" id="ARBA00004141"/>
    </source>
</evidence>
<evidence type="ECO:0000256" key="6">
    <source>
        <dbReference type="ARBA" id="ARBA00022989"/>
    </source>
</evidence>
<feature type="transmembrane region" description="Helical" evidence="9">
    <location>
        <begin position="304"/>
        <end position="325"/>
    </location>
</feature>
<comment type="subcellular location">
    <subcellularLocation>
        <location evidence="1">Membrane</location>
        <topology evidence="1">Multi-pass membrane protein</topology>
    </subcellularLocation>
</comment>
<dbReference type="OMA" id="MEIKGPW"/>
<dbReference type="HOGENOM" id="CLU_521862_0_0_1"/>
<gene>
    <name evidence="10" type="ORF">PSEUBRA_SCAF14g01569</name>
</gene>
<evidence type="ECO:0000313" key="11">
    <source>
        <dbReference type="Proteomes" id="UP000019377"/>
    </source>
</evidence>
<dbReference type="STRING" id="1365824.V5GS68"/>
<dbReference type="PANTHER" id="PTHR12982:SF0">
    <property type="entry name" value="PHOSPHATIDYLINOSITOL N-ACETYLGLUCOSAMINYLTRANSFERASE SUBUNIT C"/>
    <property type="match status" value="1"/>
</dbReference>
<name>V5GS68_KALBG</name>
<feature type="transmembrane region" description="Helical" evidence="9">
    <location>
        <begin position="422"/>
        <end position="438"/>
    </location>
</feature>
<evidence type="ECO:0000313" key="10">
    <source>
        <dbReference type="EMBL" id="EST08782.1"/>
    </source>
</evidence>
<comment type="similarity">
    <text evidence="3">Belongs to the PIGC family.</text>
</comment>
<dbReference type="Pfam" id="PF06432">
    <property type="entry name" value="GPI2"/>
    <property type="match status" value="1"/>
</dbReference>
<evidence type="ECO:0000256" key="8">
    <source>
        <dbReference type="SAM" id="MobiDB-lite"/>
    </source>
</evidence>
<organism evidence="10 11">
    <name type="scientific">Kalmanozyma brasiliensis (strain GHG001)</name>
    <name type="common">Yeast</name>
    <name type="synonym">Pseudozyma brasiliensis</name>
    <dbReference type="NCBI Taxonomy" id="1365824"/>
    <lineage>
        <taxon>Eukaryota</taxon>
        <taxon>Fungi</taxon>
        <taxon>Dikarya</taxon>
        <taxon>Basidiomycota</taxon>
        <taxon>Ustilaginomycotina</taxon>
        <taxon>Ustilaginomycetes</taxon>
        <taxon>Ustilaginales</taxon>
        <taxon>Ustilaginaceae</taxon>
        <taxon>Kalmanozyma</taxon>
    </lineage>
</organism>
<evidence type="ECO:0000256" key="3">
    <source>
        <dbReference type="ARBA" id="ARBA00008321"/>
    </source>
</evidence>
<evidence type="ECO:0000256" key="9">
    <source>
        <dbReference type="SAM" id="Phobius"/>
    </source>
</evidence>
<keyword evidence="6 9" id="KW-1133">Transmembrane helix</keyword>
<dbReference type="PANTHER" id="PTHR12982">
    <property type="entry name" value="PHOSPHATIDYLINOSITOL GLYCAN, CLASS C"/>
    <property type="match status" value="1"/>
</dbReference>
<feature type="transmembrane region" description="Helical" evidence="9">
    <location>
        <begin position="396"/>
        <end position="416"/>
    </location>
</feature>
<accession>V5GS68</accession>
<evidence type="ECO:0000256" key="7">
    <source>
        <dbReference type="ARBA" id="ARBA00023136"/>
    </source>
</evidence>
<reference evidence="11" key="1">
    <citation type="journal article" date="2013" name="Genome Announc.">
        <title>Draft genome sequence of Pseudozyma brasiliensis sp. nov. strain GHG001, a high producer of endo-1,4-xylanase isolated from an insect pest of sugarcane.</title>
        <authorList>
            <person name="Oliveira J.V.D.C."/>
            <person name="dos Santos R.A.C."/>
            <person name="Borges T.A."/>
            <person name="Riano-Pachon D.M."/>
            <person name="Goldman G.H."/>
        </authorList>
    </citation>
    <scope>NUCLEOTIDE SEQUENCE [LARGE SCALE GENOMIC DNA]</scope>
    <source>
        <strain evidence="11">GHG001</strain>
    </source>
</reference>
<sequence>MSAPPGRSATVHSLSGRVNALKFMQRASPSSTPTKSSTSTLPSTPATPGSPSTSVPGSPSIGGEEEQWSLSPAAIARLRAKAQGQTKKPGPTIEQEAGFDAWLITREKEEQSGESTGKSSSRQTFGKLGKQKEDDEEDSKKRSRGTDDDEGAEPDFDEDESEDEKPRGFVKPGSLSKSNKGKRNEQQEQAPSPSSSKKARKDKGKGGRDQDKVVYARKRGGKPGISGAADQVQFEKVLWRKQPFADNFVPPSFLSDLRTNSQVVLPSFAELVVASLRISTRFLSVILFALLFVHLHLSTLDSEVLLLLTLLAFLLLSGLPSFSTFASVDRRTRRKRAVSSILTKTIMALVLLAVSPVLRTLTESTTSDSIWALSVMLFTLHLVLADYSAAKGGGKLSSTLSFNAAISASVVLASRLKTDSESFTLLALAVLLFAPTTWQGEGNGWGEGVRCATMYVLTMVTGLLFAMTGQGGWVWVVGAWVNVAVLFVSLVCPWWITRAQRWKMEIKGPWDPAEPILSSRTR</sequence>
<dbReference type="InterPro" id="IPR009450">
    <property type="entry name" value="Plno_GlcNAc_GPI2"/>
</dbReference>
<dbReference type="EMBL" id="KI545856">
    <property type="protein sequence ID" value="EST08782.1"/>
    <property type="molecule type" value="Genomic_DNA"/>
</dbReference>
<dbReference type="Proteomes" id="UP000019377">
    <property type="component" value="Unassembled WGS sequence"/>
</dbReference>
<feature type="compositionally biased region" description="Polar residues" evidence="8">
    <location>
        <begin position="113"/>
        <end position="124"/>
    </location>
</feature>
<evidence type="ECO:0000256" key="2">
    <source>
        <dbReference type="ARBA" id="ARBA00004687"/>
    </source>
</evidence>
<feature type="transmembrane region" description="Helical" evidence="9">
    <location>
        <begin position="370"/>
        <end position="389"/>
    </location>
</feature>
<feature type="transmembrane region" description="Helical" evidence="9">
    <location>
        <begin position="473"/>
        <end position="496"/>
    </location>
</feature>
<dbReference type="OrthoDB" id="2556684at2759"/>
<dbReference type="eggNOG" id="KOG3059">
    <property type="taxonomic scope" value="Eukaryota"/>
</dbReference>
<feature type="transmembrane region" description="Helical" evidence="9">
    <location>
        <begin position="282"/>
        <end position="298"/>
    </location>
</feature>